<dbReference type="Gene3D" id="3.90.25.10">
    <property type="entry name" value="UDP-galactose 4-epimerase, domain 1"/>
    <property type="match status" value="1"/>
</dbReference>
<gene>
    <name evidence="1" type="ORF">FFODKBPE_00088</name>
</gene>
<dbReference type="InterPro" id="IPR036291">
    <property type="entry name" value="NAD(P)-bd_dom_sf"/>
</dbReference>
<reference evidence="1" key="1">
    <citation type="submission" date="2020-10" db="EMBL/GenBank/DDBJ databases">
        <authorList>
            <person name="Hahn C.J."/>
            <person name="Laso-Perez R."/>
            <person name="Vulcano F."/>
            <person name="Vaziourakis K.-M."/>
            <person name="Stokke R."/>
            <person name="Steen I.H."/>
            <person name="Teske A."/>
            <person name="Boetius A."/>
            <person name="Liebeke M."/>
            <person name="Amann R."/>
            <person name="Knittel K."/>
        </authorList>
    </citation>
    <scope>NUCLEOTIDE SEQUENCE</scope>
    <source>
        <strain evidence="1">Gfbio:e3339647-f889-4370-9287-4fb5cb688e4c:AG394J04_GoMArc1</strain>
    </source>
</reference>
<name>A0A811T468_9EURY</name>
<dbReference type="Proteomes" id="UP000603056">
    <property type="component" value="Unassembled WGS sequence"/>
</dbReference>
<dbReference type="SUPFAM" id="SSF51735">
    <property type="entry name" value="NAD(P)-binding Rossmann-fold domains"/>
    <property type="match status" value="1"/>
</dbReference>
<protein>
    <submittedName>
        <fullName evidence="1">Uncharacterized protein</fullName>
    </submittedName>
</protein>
<proteinExistence type="predicted"/>
<comment type="caution">
    <text evidence="1">The sequence shown here is derived from an EMBL/GenBank/DDBJ whole genome shotgun (WGS) entry which is preliminary data.</text>
</comment>
<sequence length="97" mass="11035">MERIQELLSEEDVQKLKSVPKRRSLHKREIVRVRKEFGAGVYGYDPLLSDDVIGGFGVKALDIAMAVEVLGWEPVVGLEEGLRETIKYFEKPIRGSY</sequence>
<dbReference type="EMBL" id="CAJHIP010000002">
    <property type="protein sequence ID" value="CAD6491151.1"/>
    <property type="molecule type" value="Genomic_DNA"/>
</dbReference>
<evidence type="ECO:0000313" key="2">
    <source>
        <dbReference type="Proteomes" id="UP000603056"/>
    </source>
</evidence>
<accession>A0A811T468</accession>
<organism evidence="1 2">
    <name type="scientific">Candidatus Argoarchaeum ethanivorans</name>
    <dbReference type="NCBI Taxonomy" id="2608793"/>
    <lineage>
        <taxon>Archaea</taxon>
        <taxon>Methanobacteriati</taxon>
        <taxon>Methanobacteriota</taxon>
        <taxon>Stenosarchaea group</taxon>
        <taxon>Methanomicrobia</taxon>
        <taxon>Methanosarcinales</taxon>
        <taxon>Methanosarcinales incertae sedis</taxon>
        <taxon>GOM Arc I cluster</taxon>
        <taxon>Candidatus Argoarchaeum</taxon>
    </lineage>
</organism>
<evidence type="ECO:0000313" key="1">
    <source>
        <dbReference type="EMBL" id="CAD6491151.1"/>
    </source>
</evidence>
<dbReference type="AlphaFoldDB" id="A0A811T468"/>